<comment type="caution">
    <text evidence="1">The sequence shown here is derived from an EMBL/GenBank/DDBJ whole genome shotgun (WGS) entry which is preliminary data.</text>
</comment>
<name>A0A4Y2RLN4_ARAVE</name>
<evidence type="ECO:0000313" key="1">
    <source>
        <dbReference type="EMBL" id="GBN76568.1"/>
    </source>
</evidence>
<organism evidence="1 2">
    <name type="scientific">Araneus ventricosus</name>
    <name type="common">Orbweaver spider</name>
    <name type="synonym">Epeira ventricosa</name>
    <dbReference type="NCBI Taxonomy" id="182803"/>
    <lineage>
        <taxon>Eukaryota</taxon>
        <taxon>Metazoa</taxon>
        <taxon>Ecdysozoa</taxon>
        <taxon>Arthropoda</taxon>
        <taxon>Chelicerata</taxon>
        <taxon>Arachnida</taxon>
        <taxon>Araneae</taxon>
        <taxon>Araneomorphae</taxon>
        <taxon>Entelegynae</taxon>
        <taxon>Araneoidea</taxon>
        <taxon>Araneidae</taxon>
        <taxon>Araneus</taxon>
    </lineage>
</organism>
<evidence type="ECO:0000313" key="2">
    <source>
        <dbReference type="Proteomes" id="UP000499080"/>
    </source>
</evidence>
<dbReference type="Proteomes" id="UP000499080">
    <property type="component" value="Unassembled WGS sequence"/>
</dbReference>
<reference evidence="1 2" key="1">
    <citation type="journal article" date="2019" name="Sci. Rep.">
        <title>Orb-weaving spider Araneus ventricosus genome elucidates the spidroin gene catalogue.</title>
        <authorList>
            <person name="Kono N."/>
            <person name="Nakamura H."/>
            <person name="Ohtoshi R."/>
            <person name="Moran D.A.P."/>
            <person name="Shinohara A."/>
            <person name="Yoshida Y."/>
            <person name="Fujiwara M."/>
            <person name="Mori M."/>
            <person name="Tomita M."/>
            <person name="Arakawa K."/>
        </authorList>
    </citation>
    <scope>NUCLEOTIDE SEQUENCE [LARGE SCALE GENOMIC DNA]</scope>
</reference>
<dbReference type="PANTHER" id="PTHR47331">
    <property type="entry name" value="PHD-TYPE DOMAIN-CONTAINING PROTEIN"/>
    <property type="match status" value="1"/>
</dbReference>
<dbReference type="EMBL" id="BGPR01017578">
    <property type="protein sequence ID" value="GBN76568.1"/>
    <property type="molecule type" value="Genomic_DNA"/>
</dbReference>
<accession>A0A4Y2RLN4</accession>
<dbReference type="PANTHER" id="PTHR47331:SF1">
    <property type="entry name" value="GAG-LIKE PROTEIN"/>
    <property type="match status" value="1"/>
</dbReference>
<dbReference type="AlphaFoldDB" id="A0A4Y2RLN4"/>
<protein>
    <submittedName>
        <fullName evidence="1">Uncharacterized protein</fullName>
    </submittedName>
</protein>
<sequence>MQPQTMKTFVSNRVAEIQSLCSNCQWTHVSSNNNPADVLSRGADARDLRGNDFLWQGPEFLLRDISDPEEYPCPKDKTSKQELKTTVSVSCAVANVSDFFDKLLNITNN</sequence>
<proteinExistence type="predicted"/>
<dbReference type="OrthoDB" id="6428721at2759"/>
<keyword evidence="2" id="KW-1185">Reference proteome</keyword>
<gene>
    <name evidence="1" type="ORF">AVEN_74890_1</name>
</gene>